<dbReference type="PANTHER" id="PTHR42818:SF1">
    <property type="entry name" value="SULFOPYRUVATE DECARBOXYLASE"/>
    <property type="match status" value="1"/>
</dbReference>
<evidence type="ECO:0000259" key="4">
    <source>
        <dbReference type="Pfam" id="PF02775"/>
    </source>
</evidence>
<dbReference type="GO" id="GO:0000287">
    <property type="term" value="F:magnesium ion binding"/>
    <property type="evidence" value="ECO:0007669"/>
    <property type="project" value="InterPro"/>
</dbReference>
<dbReference type="InterPro" id="IPR051818">
    <property type="entry name" value="TPP_dependent_decarboxylase"/>
</dbReference>
<dbReference type="EMBL" id="LQXA01000023">
    <property type="protein sequence ID" value="KZC95518.1"/>
    <property type="molecule type" value="Genomic_DNA"/>
</dbReference>
<feature type="domain" description="Thiamine pyrophosphate enzyme TPP-binding" evidence="4">
    <location>
        <begin position="42"/>
        <end position="120"/>
    </location>
</feature>
<name>A0A154V2C3_9MICO</name>
<proteinExistence type="predicted"/>
<dbReference type="InterPro" id="IPR011766">
    <property type="entry name" value="TPP_enzyme_TPP-bd"/>
</dbReference>
<evidence type="ECO:0000256" key="1">
    <source>
        <dbReference type="ARBA" id="ARBA00022793"/>
    </source>
</evidence>
<dbReference type="PROSITE" id="PS00187">
    <property type="entry name" value="TPP_ENZYMES"/>
    <property type="match status" value="1"/>
</dbReference>
<comment type="caution">
    <text evidence="5">The sequence shown here is derived from an EMBL/GenBank/DDBJ whole genome shotgun (WGS) entry which is preliminary data.</text>
</comment>
<gene>
    <name evidence="5" type="ORF">AWH51_07745</name>
</gene>
<keyword evidence="3" id="KW-0456">Lyase</keyword>
<keyword evidence="1" id="KW-0210">Decarboxylase</keyword>
<dbReference type="Proteomes" id="UP000076218">
    <property type="component" value="Unassembled WGS sequence"/>
</dbReference>
<dbReference type="Pfam" id="PF02775">
    <property type="entry name" value="TPP_enzyme_C"/>
    <property type="match status" value="1"/>
</dbReference>
<evidence type="ECO:0000313" key="6">
    <source>
        <dbReference type="Proteomes" id="UP000076218"/>
    </source>
</evidence>
<dbReference type="STRING" id="31965.AWH51_07745"/>
<evidence type="ECO:0000313" key="5">
    <source>
        <dbReference type="EMBL" id="KZC95518.1"/>
    </source>
</evidence>
<dbReference type="InterPro" id="IPR029061">
    <property type="entry name" value="THDP-binding"/>
</dbReference>
<dbReference type="GO" id="GO:0016831">
    <property type="term" value="F:carboxy-lyase activity"/>
    <property type="evidence" value="ECO:0007669"/>
    <property type="project" value="UniProtKB-KW"/>
</dbReference>
<organism evidence="5 6">
    <name type="scientific">Clavibacter tessellarius</name>
    <dbReference type="NCBI Taxonomy" id="31965"/>
    <lineage>
        <taxon>Bacteria</taxon>
        <taxon>Bacillati</taxon>
        <taxon>Actinomycetota</taxon>
        <taxon>Actinomycetes</taxon>
        <taxon>Micrococcales</taxon>
        <taxon>Microbacteriaceae</taxon>
        <taxon>Clavibacter</taxon>
    </lineage>
</organism>
<dbReference type="RefSeq" id="WP_063071166.1">
    <property type="nucleotide sequence ID" value="NZ_LQXA01000023.1"/>
</dbReference>
<dbReference type="SUPFAM" id="SSF52518">
    <property type="entry name" value="Thiamin diphosphate-binding fold (THDP-binding)"/>
    <property type="match status" value="1"/>
</dbReference>
<protein>
    <recommendedName>
        <fullName evidence="4">Thiamine pyrophosphate enzyme TPP-binding domain-containing protein</fullName>
    </recommendedName>
</protein>
<keyword evidence="2" id="KW-0786">Thiamine pyrophosphate</keyword>
<reference evidence="5 6" key="1">
    <citation type="submission" date="2016-01" db="EMBL/GenBank/DDBJ databases">
        <title>Draft genome sequence of Clavibacter michiganensis subsp. tessellarius DOAB 609.</title>
        <authorList>
            <person name="Tambong J.T."/>
        </authorList>
    </citation>
    <scope>NUCLEOTIDE SEQUENCE [LARGE SCALE GENOMIC DNA]</scope>
    <source>
        <strain evidence="5 6">DOAB 609</strain>
    </source>
</reference>
<dbReference type="AlphaFoldDB" id="A0A154V2C3"/>
<evidence type="ECO:0000256" key="2">
    <source>
        <dbReference type="ARBA" id="ARBA00023052"/>
    </source>
</evidence>
<sequence>MRYEDAFRALLDAHADAAVVATCGHISRDLFGFDDRGGNLYLVGSMGMAGPVALGVSIQLPSTTVIAIDGDGSAAMNLSGAASVAGSGNRILHVVLDNGQHGSTGGQRVSPSGDLAAVARGLGYRTVLDITTEDGLAGIAGIARFPAFARIRVAPRSGPIGPRVSLAPRELRDRFAAHLRSDGHEMRGEGR</sequence>
<dbReference type="Gene3D" id="3.40.50.970">
    <property type="match status" value="1"/>
</dbReference>
<dbReference type="PANTHER" id="PTHR42818">
    <property type="entry name" value="SULFOPYRUVATE DECARBOXYLASE SUBUNIT ALPHA"/>
    <property type="match status" value="1"/>
</dbReference>
<accession>A0A154V2C3</accession>
<dbReference type="InterPro" id="IPR000399">
    <property type="entry name" value="TPP-bd_CS"/>
</dbReference>
<dbReference type="GO" id="GO:0030976">
    <property type="term" value="F:thiamine pyrophosphate binding"/>
    <property type="evidence" value="ECO:0007669"/>
    <property type="project" value="InterPro"/>
</dbReference>
<evidence type="ECO:0000256" key="3">
    <source>
        <dbReference type="ARBA" id="ARBA00023239"/>
    </source>
</evidence>
<dbReference type="OrthoDB" id="9785953at2"/>